<protein>
    <submittedName>
        <fullName evidence="1">2,3-bisphosphoglycerate-independent phosphoglycerate mutase</fullName>
    </submittedName>
</protein>
<gene>
    <name evidence="1" type="primary">lpxK</name>
    <name evidence="1" type="ORF">DAT39_005453</name>
</gene>
<accession>A0A8J4UB46</accession>
<reference evidence="1" key="1">
    <citation type="submission" date="2020-07" db="EMBL/GenBank/DDBJ databases">
        <title>Clarias magur genome sequencing, assembly and annotation.</title>
        <authorList>
            <person name="Kushwaha B."/>
            <person name="Kumar R."/>
            <person name="Das P."/>
            <person name="Joshi C.G."/>
            <person name="Kumar D."/>
            <person name="Nagpure N.S."/>
            <person name="Pandey M."/>
            <person name="Agarwal S."/>
            <person name="Srivastava S."/>
            <person name="Singh M."/>
            <person name="Sahoo L."/>
            <person name="Jayasankar P."/>
            <person name="Meher P.K."/>
            <person name="Koringa P.G."/>
            <person name="Iquebal M.A."/>
            <person name="Das S.P."/>
            <person name="Bit A."/>
            <person name="Patnaik S."/>
            <person name="Patel N."/>
            <person name="Shah T.M."/>
            <person name="Hinsu A."/>
            <person name="Jena J.K."/>
        </authorList>
    </citation>
    <scope>NUCLEOTIDE SEQUENCE</scope>
    <source>
        <strain evidence="1">CIFAMagur01</strain>
        <tissue evidence="1">Testis</tissue>
    </source>
</reference>
<comment type="caution">
    <text evidence="1">The sequence shown here is derived from an EMBL/GenBank/DDBJ whole genome shotgun (WGS) entry which is preliminary data.</text>
</comment>
<organism evidence="1 2">
    <name type="scientific">Clarias magur</name>
    <name type="common">Asian catfish</name>
    <name type="synonym">Macropteronotus magur</name>
    <dbReference type="NCBI Taxonomy" id="1594786"/>
    <lineage>
        <taxon>Eukaryota</taxon>
        <taxon>Metazoa</taxon>
        <taxon>Chordata</taxon>
        <taxon>Craniata</taxon>
        <taxon>Vertebrata</taxon>
        <taxon>Euteleostomi</taxon>
        <taxon>Actinopterygii</taxon>
        <taxon>Neopterygii</taxon>
        <taxon>Teleostei</taxon>
        <taxon>Ostariophysi</taxon>
        <taxon>Siluriformes</taxon>
        <taxon>Clariidae</taxon>
        <taxon>Clarias</taxon>
    </lineage>
</organism>
<proteinExistence type="predicted"/>
<keyword evidence="2" id="KW-1185">Reference proteome</keyword>
<evidence type="ECO:0000313" key="2">
    <source>
        <dbReference type="Proteomes" id="UP000727407"/>
    </source>
</evidence>
<name>A0A8J4UB46_CLAMG</name>
<evidence type="ECO:0000313" key="1">
    <source>
        <dbReference type="EMBL" id="KAF5904843.1"/>
    </source>
</evidence>
<sequence length="132" mass="14362">MSFLCLVPLQQRLPSEALIAGADESSLWPHYVCMQQTEPTFSMPIVGCIVLHPCFKESLVLKRKNSHSVGQNAVSTVSRCTSPLLVVQDSASRAVYTARDYKNGLCSLSRNLIGPYCGVGVRALFVLTGSRS</sequence>
<dbReference type="EMBL" id="QNUK01000051">
    <property type="protein sequence ID" value="KAF5904843.1"/>
    <property type="molecule type" value="Genomic_DNA"/>
</dbReference>
<dbReference type="Proteomes" id="UP000727407">
    <property type="component" value="Unassembled WGS sequence"/>
</dbReference>
<dbReference type="AlphaFoldDB" id="A0A8J4UB46"/>